<name>A0ABN4Y438_9PSED</name>
<evidence type="ECO:0000256" key="1">
    <source>
        <dbReference type="ARBA" id="ARBA00022490"/>
    </source>
</evidence>
<sequence length="68" mass="7769">MQRRRKQVFPLPYYQGRTARAAGRCRASQPYPEMTVDSAWWLGGWHDCDIELTDEPKNHPIAPAAQAA</sequence>
<evidence type="ECO:0000313" key="3">
    <source>
        <dbReference type="EMBL" id="AQW68342.1"/>
    </source>
</evidence>
<evidence type="ECO:0000256" key="2">
    <source>
        <dbReference type="ARBA" id="ARBA00022845"/>
    </source>
</evidence>
<protein>
    <recommendedName>
        <fullName evidence="5">Ribosome modulation factor</fullName>
    </recommendedName>
</protein>
<dbReference type="Gene3D" id="1.10.10.620">
    <property type="entry name" value="ribosome modulation factor like domain"/>
    <property type="match status" value="1"/>
</dbReference>
<dbReference type="Pfam" id="PF04957">
    <property type="entry name" value="RMF"/>
    <property type="match status" value="1"/>
</dbReference>
<evidence type="ECO:0000313" key="4">
    <source>
        <dbReference type="Proteomes" id="UP000191010"/>
    </source>
</evidence>
<keyword evidence="1" id="KW-0963">Cytoplasm</keyword>
<reference evidence="3 4" key="1">
    <citation type="submission" date="2017-02" db="EMBL/GenBank/DDBJ databases">
        <authorList>
            <person name="Guo L."/>
        </authorList>
    </citation>
    <scope>NUCLEOTIDE SEQUENCE [LARGE SCALE GENOMIC DNA]</scope>
    <source>
        <strain evidence="3 4">PRS09-11288</strain>
    </source>
</reference>
<dbReference type="Proteomes" id="UP000191010">
    <property type="component" value="Chromosome"/>
</dbReference>
<proteinExistence type="predicted"/>
<accession>A0ABN4Y438</accession>
<organism evidence="3 4">
    <name type="scientific">Pseudomonas parafulva</name>
    <dbReference type="NCBI Taxonomy" id="157782"/>
    <lineage>
        <taxon>Bacteria</taxon>
        <taxon>Pseudomonadati</taxon>
        <taxon>Pseudomonadota</taxon>
        <taxon>Gammaproteobacteria</taxon>
        <taxon>Pseudomonadales</taxon>
        <taxon>Pseudomonadaceae</taxon>
        <taxon>Pseudomonas</taxon>
    </lineage>
</organism>
<dbReference type="EMBL" id="CP019952">
    <property type="protein sequence ID" value="AQW68342.1"/>
    <property type="molecule type" value="Genomic_DNA"/>
</dbReference>
<gene>
    <name evidence="3" type="ORF">B2J77_09020</name>
</gene>
<evidence type="ECO:0008006" key="5">
    <source>
        <dbReference type="Google" id="ProtNLM"/>
    </source>
</evidence>
<dbReference type="InterPro" id="IPR007040">
    <property type="entry name" value="Ribosome_modulation_factor"/>
</dbReference>
<keyword evidence="2" id="KW-0810">Translation regulation</keyword>
<dbReference type="InterPro" id="IPR023200">
    <property type="entry name" value="RMF_sf"/>
</dbReference>
<keyword evidence="4" id="KW-1185">Reference proteome</keyword>